<feature type="transmembrane region" description="Helical" evidence="8">
    <location>
        <begin position="12"/>
        <end position="38"/>
    </location>
</feature>
<accession>A0ABV7CB80</accession>
<keyword evidence="4 8" id="KW-0812">Transmembrane</keyword>
<feature type="transmembrane region" description="Helical" evidence="8">
    <location>
        <begin position="515"/>
        <end position="533"/>
    </location>
</feature>
<dbReference type="EMBL" id="JBHRSE010000061">
    <property type="protein sequence ID" value="MFC3024081.1"/>
    <property type="molecule type" value="Genomic_DNA"/>
</dbReference>
<dbReference type="Pfam" id="PF00528">
    <property type="entry name" value="BPD_transp_1"/>
    <property type="match status" value="2"/>
</dbReference>
<evidence type="ECO:0000256" key="3">
    <source>
        <dbReference type="ARBA" id="ARBA00022475"/>
    </source>
</evidence>
<feature type="transmembrane region" description="Helical" evidence="8">
    <location>
        <begin position="435"/>
        <end position="457"/>
    </location>
</feature>
<keyword evidence="2" id="KW-0813">Transport</keyword>
<keyword evidence="11" id="KW-1185">Reference proteome</keyword>
<comment type="similarity">
    <text evidence="7">Belongs to the binding-protein-dependent transport system permease family. OppBC subfamily.</text>
</comment>
<evidence type="ECO:0000313" key="10">
    <source>
        <dbReference type="EMBL" id="MFC3024081.1"/>
    </source>
</evidence>
<feature type="transmembrane region" description="Helical" evidence="8">
    <location>
        <begin position="113"/>
        <end position="135"/>
    </location>
</feature>
<feature type="transmembrane region" description="Helical" evidence="8">
    <location>
        <begin position="288"/>
        <end position="309"/>
    </location>
</feature>
<feature type="domain" description="ABC transmembrane type-1" evidence="9">
    <location>
        <begin position="150"/>
        <end position="312"/>
    </location>
</feature>
<feature type="transmembrane region" description="Helical" evidence="8">
    <location>
        <begin position="186"/>
        <end position="207"/>
    </location>
</feature>
<keyword evidence="3" id="KW-1003">Cell membrane</keyword>
<feature type="transmembrane region" description="Helical" evidence="8">
    <location>
        <begin position="339"/>
        <end position="357"/>
    </location>
</feature>
<dbReference type="InterPro" id="IPR000515">
    <property type="entry name" value="MetI-like"/>
</dbReference>
<evidence type="ECO:0000256" key="8">
    <source>
        <dbReference type="SAM" id="Phobius"/>
    </source>
</evidence>
<keyword evidence="6 8" id="KW-0472">Membrane</keyword>
<sequence length="583" mass="61931">MNRLSVSPWLHASFLLSTFSRLLTLAGVVILVALLPWLSGHDPALALLRARSAEQNPSAEALQAIRDSLGLDQGPIALMMNWLHGIMQGDAGVSWVSGRPIIDGMLNAASVSLTLMGFALSGALLIAFVITLPTIKRGLQGQASRSQGIIAVIFTALPEFLLASLLLLIGAVWLQWFPPFGWKNPTYAVLPALSLAIPAGGYLGRLLSDTIAQVFSEPWIATWSVAGVHRWHITIAVLRRAIATVLPLIGLVLVSLTGAAIAVEKVFAIPGLGRATLGAAIAKDMPTLQFGILLILAVAFLTGITVNLLRHLLLGRALRIGALPPVKDSVTTQHGKSRALPWVCLFLLGTLIVFGISRDPFAIQYMRLATPSWSLPFGADAMGRDILARIAHGSFYTCAVALTIALLCLVMGFIVGQCPRLMAGPIEMANALPPVITGLLVVAISGPGIVGASIAVLSVSWAPLAAHAAALNEEVKARSYIQMLPLIGVGPVRRQWCYVLPAIFKPLLRHAMLRVPGMALALASLGFLGLGAMPPSPEWGRILAEGMPYIERSFWVVLAPAASLIILSIFAVSAASLWGQPRR</sequence>
<keyword evidence="5 8" id="KW-1133">Transmembrane helix</keyword>
<organism evidence="10 11">
    <name type="scientific">Vibrio zhugei</name>
    <dbReference type="NCBI Taxonomy" id="2479546"/>
    <lineage>
        <taxon>Bacteria</taxon>
        <taxon>Pseudomonadati</taxon>
        <taxon>Pseudomonadota</taxon>
        <taxon>Gammaproteobacteria</taxon>
        <taxon>Vibrionales</taxon>
        <taxon>Vibrionaceae</taxon>
        <taxon>Vibrio</taxon>
    </lineage>
</organism>
<dbReference type="RefSeq" id="WP_123014602.1">
    <property type="nucleotide sequence ID" value="NZ_AP024912.1"/>
</dbReference>
<proteinExistence type="inferred from homology"/>
<evidence type="ECO:0000256" key="1">
    <source>
        <dbReference type="ARBA" id="ARBA00004651"/>
    </source>
</evidence>
<feature type="transmembrane region" description="Helical" evidence="8">
    <location>
        <begin position="147"/>
        <end position="174"/>
    </location>
</feature>
<evidence type="ECO:0000256" key="2">
    <source>
        <dbReference type="ARBA" id="ARBA00022448"/>
    </source>
</evidence>
<dbReference type="InterPro" id="IPR035906">
    <property type="entry name" value="MetI-like_sf"/>
</dbReference>
<evidence type="ECO:0000256" key="7">
    <source>
        <dbReference type="ARBA" id="ARBA00024202"/>
    </source>
</evidence>
<dbReference type="PANTHER" id="PTHR43163">
    <property type="entry name" value="DIPEPTIDE TRANSPORT SYSTEM PERMEASE PROTEIN DPPB-RELATED"/>
    <property type="match status" value="1"/>
</dbReference>
<evidence type="ECO:0000259" key="9">
    <source>
        <dbReference type="Pfam" id="PF00528"/>
    </source>
</evidence>
<comment type="subcellular location">
    <subcellularLocation>
        <location evidence="1">Cell membrane</location>
        <topology evidence="1">Multi-pass membrane protein</topology>
    </subcellularLocation>
</comment>
<feature type="transmembrane region" description="Helical" evidence="8">
    <location>
        <begin position="244"/>
        <end position="267"/>
    </location>
</feature>
<feature type="transmembrane region" description="Helical" evidence="8">
    <location>
        <begin position="553"/>
        <end position="578"/>
    </location>
</feature>
<gene>
    <name evidence="10" type="ORF">ACFODT_09595</name>
</gene>
<evidence type="ECO:0000256" key="6">
    <source>
        <dbReference type="ARBA" id="ARBA00023136"/>
    </source>
</evidence>
<dbReference type="SUPFAM" id="SSF161098">
    <property type="entry name" value="MetI-like"/>
    <property type="match status" value="1"/>
</dbReference>
<evidence type="ECO:0000256" key="5">
    <source>
        <dbReference type="ARBA" id="ARBA00022989"/>
    </source>
</evidence>
<feature type="transmembrane region" description="Helical" evidence="8">
    <location>
        <begin position="394"/>
        <end position="415"/>
    </location>
</feature>
<comment type="caution">
    <text evidence="10">The sequence shown here is derived from an EMBL/GenBank/DDBJ whole genome shotgun (WGS) entry which is preliminary data.</text>
</comment>
<name>A0ABV7CB80_9VIBR</name>
<dbReference type="PANTHER" id="PTHR43163:SF6">
    <property type="entry name" value="DIPEPTIDE TRANSPORT SYSTEM PERMEASE PROTEIN DPPB-RELATED"/>
    <property type="match status" value="1"/>
</dbReference>
<evidence type="ECO:0000256" key="4">
    <source>
        <dbReference type="ARBA" id="ARBA00022692"/>
    </source>
</evidence>
<protein>
    <submittedName>
        <fullName evidence="10">ABC transporter permease subunit</fullName>
    </submittedName>
</protein>
<dbReference type="Proteomes" id="UP001595384">
    <property type="component" value="Unassembled WGS sequence"/>
</dbReference>
<reference evidence="11" key="1">
    <citation type="journal article" date="2019" name="Int. J. Syst. Evol. Microbiol.">
        <title>The Global Catalogue of Microorganisms (GCM) 10K type strain sequencing project: providing services to taxonomists for standard genome sequencing and annotation.</title>
        <authorList>
            <consortium name="The Broad Institute Genomics Platform"/>
            <consortium name="The Broad Institute Genome Sequencing Center for Infectious Disease"/>
            <person name="Wu L."/>
            <person name="Ma J."/>
        </authorList>
    </citation>
    <scope>NUCLEOTIDE SEQUENCE [LARGE SCALE GENOMIC DNA]</scope>
    <source>
        <strain evidence="11">KCTC 62784</strain>
    </source>
</reference>
<feature type="domain" description="ABC transmembrane type-1" evidence="9">
    <location>
        <begin position="426"/>
        <end position="573"/>
    </location>
</feature>
<evidence type="ECO:0000313" key="11">
    <source>
        <dbReference type="Proteomes" id="UP001595384"/>
    </source>
</evidence>